<dbReference type="HOGENOM" id="CLU_1940829_0_0_1"/>
<feature type="region of interest" description="Disordered" evidence="1">
    <location>
        <begin position="1"/>
        <end position="27"/>
    </location>
</feature>
<dbReference type="Proteomes" id="UP000007266">
    <property type="component" value="Linkage group 1"/>
</dbReference>
<evidence type="ECO:0000313" key="2">
    <source>
        <dbReference type="EMBL" id="EFA11258.1"/>
    </source>
</evidence>
<evidence type="ECO:0000313" key="3">
    <source>
        <dbReference type="Proteomes" id="UP000007266"/>
    </source>
</evidence>
<dbReference type="AlphaFoldDB" id="D6W7M2"/>
<name>D6W7M2_TRICA</name>
<dbReference type="EMBL" id="KQ971307">
    <property type="protein sequence ID" value="EFA11258.1"/>
    <property type="molecule type" value="Genomic_DNA"/>
</dbReference>
<proteinExistence type="predicted"/>
<keyword evidence="3" id="KW-1185">Reference proteome</keyword>
<accession>D6W7M2</accession>
<reference evidence="2 3" key="2">
    <citation type="journal article" date="2010" name="Nucleic Acids Res.">
        <title>BeetleBase in 2010: revisions to provide comprehensive genomic information for Tribolium castaneum.</title>
        <authorList>
            <person name="Kim H.S."/>
            <person name="Murphy T."/>
            <person name="Xia J."/>
            <person name="Caragea D."/>
            <person name="Park Y."/>
            <person name="Beeman R.W."/>
            <person name="Lorenzen M.D."/>
            <person name="Butcher S."/>
            <person name="Manak J.R."/>
            <person name="Brown S.J."/>
        </authorList>
    </citation>
    <scope>GENOME REANNOTATION</scope>
    <source>
        <strain evidence="2 3">Georgia GA2</strain>
    </source>
</reference>
<dbReference type="InParanoid" id="D6W7M2"/>
<feature type="compositionally biased region" description="Pro residues" evidence="1">
    <location>
        <begin position="1"/>
        <end position="10"/>
    </location>
</feature>
<organism evidence="2 3">
    <name type="scientific">Tribolium castaneum</name>
    <name type="common">Red flour beetle</name>
    <dbReference type="NCBI Taxonomy" id="7070"/>
    <lineage>
        <taxon>Eukaryota</taxon>
        <taxon>Metazoa</taxon>
        <taxon>Ecdysozoa</taxon>
        <taxon>Arthropoda</taxon>
        <taxon>Hexapoda</taxon>
        <taxon>Insecta</taxon>
        <taxon>Pterygota</taxon>
        <taxon>Neoptera</taxon>
        <taxon>Endopterygota</taxon>
        <taxon>Coleoptera</taxon>
        <taxon>Polyphaga</taxon>
        <taxon>Cucujiformia</taxon>
        <taxon>Tenebrionidae</taxon>
        <taxon>Tenebrionidae incertae sedis</taxon>
        <taxon>Tribolium</taxon>
    </lineage>
</organism>
<sequence>MVGPTPPLVGSPPVTHLGSNPAEKPSHVLPVEIQIRAPRDETAKCVGLLQPPRRTGPAVPPRTTLPIYPTTIPARACGTPATFYSYTSVTPPEHPAIRSFFQSVLLILQRDNAKRAEKYHLELTQKRNGI</sequence>
<reference evidence="2 3" key="1">
    <citation type="journal article" date="2008" name="Nature">
        <title>The genome of the model beetle and pest Tribolium castaneum.</title>
        <authorList>
            <consortium name="Tribolium Genome Sequencing Consortium"/>
            <person name="Richards S."/>
            <person name="Gibbs R.A."/>
            <person name="Weinstock G.M."/>
            <person name="Brown S.J."/>
            <person name="Denell R."/>
            <person name="Beeman R.W."/>
            <person name="Gibbs R."/>
            <person name="Beeman R.W."/>
            <person name="Brown S.J."/>
            <person name="Bucher G."/>
            <person name="Friedrich M."/>
            <person name="Grimmelikhuijzen C.J."/>
            <person name="Klingler M."/>
            <person name="Lorenzen M."/>
            <person name="Richards S."/>
            <person name="Roth S."/>
            <person name="Schroder R."/>
            <person name="Tautz D."/>
            <person name="Zdobnov E.M."/>
            <person name="Muzny D."/>
            <person name="Gibbs R.A."/>
            <person name="Weinstock G.M."/>
            <person name="Attaway T."/>
            <person name="Bell S."/>
            <person name="Buhay C.J."/>
            <person name="Chandrabose M.N."/>
            <person name="Chavez D."/>
            <person name="Clerk-Blankenburg K.P."/>
            <person name="Cree A."/>
            <person name="Dao M."/>
            <person name="Davis C."/>
            <person name="Chacko J."/>
            <person name="Dinh H."/>
            <person name="Dugan-Rocha S."/>
            <person name="Fowler G."/>
            <person name="Garner T.T."/>
            <person name="Garnes J."/>
            <person name="Gnirke A."/>
            <person name="Hawes A."/>
            <person name="Hernandez J."/>
            <person name="Hines S."/>
            <person name="Holder M."/>
            <person name="Hume J."/>
            <person name="Jhangiani S.N."/>
            <person name="Joshi V."/>
            <person name="Khan Z.M."/>
            <person name="Jackson L."/>
            <person name="Kovar C."/>
            <person name="Kowis A."/>
            <person name="Lee S."/>
            <person name="Lewis L.R."/>
            <person name="Margolis J."/>
            <person name="Morgan M."/>
            <person name="Nazareth L.V."/>
            <person name="Nguyen N."/>
            <person name="Okwuonu G."/>
            <person name="Parker D."/>
            <person name="Richards S."/>
            <person name="Ruiz S.J."/>
            <person name="Santibanez J."/>
            <person name="Savard J."/>
            <person name="Scherer S.E."/>
            <person name="Schneider B."/>
            <person name="Sodergren E."/>
            <person name="Tautz D."/>
            <person name="Vattahil S."/>
            <person name="Villasana D."/>
            <person name="White C.S."/>
            <person name="Wright R."/>
            <person name="Park Y."/>
            <person name="Beeman R.W."/>
            <person name="Lord J."/>
            <person name="Oppert B."/>
            <person name="Lorenzen M."/>
            <person name="Brown S."/>
            <person name="Wang L."/>
            <person name="Savard J."/>
            <person name="Tautz D."/>
            <person name="Richards S."/>
            <person name="Weinstock G."/>
            <person name="Gibbs R.A."/>
            <person name="Liu Y."/>
            <person name="Worley K."/>
            <person name="Weinstock G."/>
            <person name="Elsik C.G."/>
            <person name="Reese J.T."/>
            <person name="Elhaik E."/>
            <person name="Landan G."/>
            <person name="Graur D."/>
            <person name="Arensburger P."/>
            <person name="Atkinson P."/>
            <person name="Beeman R.W."/>
            <person name="Beidler J."/>
            <person name="Brown S.J."/>
            <person name="Demuth J.P."/>
            <person name="Drury D.W."/>
            <person name="Du Y.Z."/>
            <person name="Fujiwara H."/>
            <person name="Lorenzen M."/>
            <person name="Maselli V."/>
            <person name="Osanai M."/>
            <person name="Park Y."/>
            <person name="Robertson H.M."/>
            <person name="Tu Z."/>
            <person name="Wang J.J."/>
            <person name="Wang S."/>
            <person name="Richards S."/>
            <person name="Song H."/>
            <person name="Zhang L."/>
            <person name="Sodergren E."/>
            <person name="Werner D."/>
            <person name="Stanke M."/>
            <person name="Morgenstern B."/>
            <person name="Solovyev V."/>
            <person name="Kosarev P."/>
            <person name="Brown G."/>
            <person name="Chen H.C."/>
            <person name="Ermolaeva O."/>
            <person name="Hlavina W."/>
            <person name="Kapustin Y."/>
            <person name="Kiryutin B."/>
            <person name="Kitts P."/>
            <person name="Maglott D."/>
            <person name="Pruitt K."/>
            <person name="Sapojnikov V."/>
            <person name="Souvorov A."/>
            <person name="Mackey A.J."/>
            <person name="Waterhouse R.M."/>
            <person name="Wyder S."/>
            <person name="Zdobnov E.M."/>
            <person name="Zdobnov E.M."/>
            <person name="Wyder S."/>
            <person name="Kriventseva E.V."/>
            <person name="Kadowaki T."/>
            <person name="Bork P."/>
            <person name="Aranda M."/>
            <person name="Bao R."/>
            <person name="Beermann A."/>
            <person name="Berns N."/>
            <person name="Bolognesi R."/>
            <person name="Bonneton F."/>
            <person name="Bopp D."/>
            <person name="Brown S.J."/>
            <person name="Bucher G."/>
            <person name="Butts T."/>
            <person name="Chaumot A."/>
            <person name="Denell R.E."/>
            <person name="Ferrier D.E."/>
            <person name="Friedrich M."/>
            <person name="Gordon C.M."/>
            <person name="Jindra M."/>
            <person name="Klingler M."/>
            <person name="Lan Q."/>
            <person name="Lattorff H.M."/>
            <person name="Laudet V."/>
            <person name="von Levetsow C."/>
            <person name="Liu Z."/>
            <person name="Lutz R."/>
            <person name="Lynch J.A."/>
            <person name="da Fonseca R.N."/>
            <person name="Posnien N."/>
            <person name="Reuter R."/>
            <person name="Roth S."/>
            <person name="Savard J."/>
            <person name="Schinko J.B."/>
            <person name="Schmitt C."/>
            <person name="Schoppmeier M."/>
            <person name="Schroder R."/>
            <person name="Shippy T.D."/>
            <person name="Simonnet F."/>
            <person name="Marques-Souza H."/>
            <person name="Tautz D."/>
            <person name="Tomoyasu Y."/>
            <person name="Trauner J."/>
            <person name="Van der Zee M."/>
            <person name="Vervoort M."/>
            <person name="Wittkopp N."/>
            <person name="Wimmer E.A."/>
            <person name="Yang X."/>
            <person name="Jones A.K."/>
            <person name="Sattelle D.B."/>
            <person name="Ebert P.R."/>
            <person name="Nelson D."/>
            <person name="Scott J.G."/>
            <person name="Beeman R.W."/>
            <person name="Muthukrishnan S."/>
            <person name="Kramer K.J."/>
            <person name="Arakane Y."/>
            <person name="Beeman R.W."/>
            <person name="Zhu Q."/>
            <person name="Hogenkamp D."/>
            <person name="Dixit R."/>
            <person name="Oppert B."/>
            <person name="Jiang H."/>
            <person name="Zou Z."/>
            <person name="Marshall J."/>
            <person name="Elpidina E."/>
            <person name="Vinokurov K."/>
            <person name="Oppert C."/>
            <person name="Zou Z."/>
            <person name="Evans J."/>
            <person name="Lu Z."/>
            <person name="Zhao P."/>
            <person name="Sumathipala N."/>
            <person name="Altincicek B."/>
            <person name="Vilcinskas A."/>
            <person name="Williams M."/>
            <person name="Hultmark D."/>
            <person name="Hetru C."/>
            <person name="Jiang H."/>
            <person name="Grimmelikhuijzen C.J."/>
            <person name="Hauser F."/>
            <person name="Cazzamali G."/>
            <person name="Williamson M."/>
            <person name="Park Y."/>
            <person name="Li B."/>
            <person name="Tanaka Y."/>
            <person name="Predel R."/>
            <person name="Neupert S."/>
            <person name="Schachtner J."/>
            <person name="Verleyen P."/>
            <person name="Raible F."/>
            <person name="Bork P."/>
            <person name="Friedrich M."/>
            <person name="Walden K.K."/>
            <person name="Robertson H.M."/>
            <person name="Angeli S."/>
            <person name="Foret S."/>
            <person name="Bucher G."/>
            <person name="Schuetz S."/>
            <person name="Maleszka R."/>
            <person name="Wimmer E.A."/>
            <person name="Beeman R.W."/>
            <person name="Lorenzen M."/>
            <person name="Tomoyasu Y."/>
            <person name="Miller S.C."/>
            <person name="Grossmann D."/>
            <person name="Bucher G."/>
        </authorList>
    </citation>
    <scope>NUCLEOTIDE SEQUENCE [LARGE SCALE GENOMIC DNA]</scope>
    <source>
        <strain evidence="2 3">Georgia GA2</strain>
    </source>
</reference>
<evidence type="ECO:0000256" key="1">
    <source>
        <dbReference type="SAM" id="MobiDB-lite"/>
    </source>
</evidence>
<protein>
    <submittedName>
        <fullName evidence="2">Uncharacterized protein</fullName>
    </submittedName>
</protein>
<gene>
    <name evidence="2" type="primary">GLEAN_10792</name>
    <name evidence="2" type="ORF">TcasGA2_TC010792</name>
</gene>